<evidence type="ECO:0000256" key="3">
    <source>
        <dbReference type="ARBA" id="ARBA00022553"/>
    </source>
</evidence>
<dbReference type="PANTHER" id="PTHR15614:SF2">
    <property type="entry name" value="INTRAFLAGELLAR TRANSPORT PROTEIN 81 HOMOLOG"/>
    <property type="match status" value="1"/>
</dbReference>
<feature type="coiled-coil region" evidence="16">
    <location>
        <begin position="299"/>
        <end position="379"/>
    </location>
</feature>
<dbReference type="GO" id="GO:0015631">
    <property type="term" value="F:tubulin binding"/>
    <property type="evidence" value="ECO:0007669"/>
    <property type="project" value="InterPro"/>
</dbReference>
<gene>
    <name evidence="19" type="ORF">DSTB1V02_LOCUS6900</name>
</gene>
<evidence type="ECO:0000256" key="7">
    <source>
        <dbReference type="ARBA" id="ARBA00022990"/>
    </source>
</evidence>
<evidence type="ECO:0000256" key="14">
    <source>
        <dbReference type="ARBA" id="ARBA00073058"/>
    </source>
</evidence>
<feature type="non-terminal residue" evidence="19">
    <location>
        <position position="510"/>
    </location>
</feature>
<keyword evidence="4" id="KW-0221">Differentiation</keyword>
<evidence type="ECO:0000313" key="19">
    <source>
        <dbReference type="EMBL" id="CAD7247061.1"/>
    </source>
</evidence>
<dbReference type="OrthoDB" id="276029at2759"/>
<proteinExistence type="inferred from homology"/>
<evidence type="ECO:0000256" key="2">
    <source>
        <dbReference type="ARBA" id="ARBA00022490"/>
    </source>
</evidence>
<dbReference type="Pfam" id="PF18383">
    <property type="entry name" value="IFT81_CH"/>
    <property type="match status" value="1"/>
</dbReference>
<feature type="domain" description="IFT81 calponin homology" evidence="18">
    <location>
        <begin position="8"/>
        <end position="128"/>
    </location>
</feature>
<evidence type="ECO:0000256" key="17">
    <source>
        <dbReference type="SAM" id="MobiDB-lite"/>
    </source>
</evidence>
<dbReference type="PANTHER" id="PTHR15614">
    <property type="entry name" value="INTRAFLAGELLAR TRANSPORT PROTEIN 81 HOMOLOG"/>
    <property type="match status" value="1"/>
</dbReference>
<name>A0A7R8XH11_9CRUS</name>
<evidence type="ECO:0000256" key="9">
    <source>
        <dbReference type="ARBA" id="ARBA00023069"/>
    </source>
</evidence>
<evidence type="ECO:0000256" key="16">
    <source>
        <dbReference type="SAM" id="Coils"/>
    </source>
</evidence>
<evidence type="ECO:0000256" key="5">
    <source>
        <dbReference type="ARBA" id="ARBA00022794"/>
    </source>
</evidence>
<evidence type="ECO:0000256" key="12">
    <source>
        <dbReference type="ARBA" id="ARBA00043983"/>
    </source>
</evidence>
<evidence type="ECO:0000259" key="18">
    <source>
        <dbReference type="Pfam" id="PF18383"/>
    </source>
</evidence>
<reference evidence="19" key="1">
    <citation type="submission" date="2020-11" db="EMBL/GenBank/DDBJ databases">
        <authorList>
            <person name="Tran Van P."/>
        </authorList>
    </citation>
    <scope>NUCLEOTIDE SEQUENCE</scope>
</reference>
<keyword evidence="8 16" id="KW-0175">Coiled coil</keyword>
<dbReference type="Proteomes" id="UP000677054">
    <property type="component" value="Unassembled WGS sequence"/>
</dbReference>
<dbReference type="GO" id="GO:0030154">
    <property type="term" value="P:cell differentiation"/>
    <property type="evidence" value="ECO:0007669"/>
    <property type="project" value="UniProtKB-KW"/>
</dbReference>
<dbReference type="GO" id="GO:0042073">
    <property type="term" value="P:intraciliary transport"/>
    <property type="evidence" value="ECO:0007669"/>
    <property type="project" value="InterPro"/>
</dbReference>
<dbReference type="EMBL" id="CAJPEV010001323">
    <property type="protein sequence ID" value="CAG0892043.1"/>
    <property type="molecule type" value="Genomic_DNA"/>
</dbReference>
<feature type="region of interest" description="Disordered" evidence="17">
    <location>
        <begin position="207"/>
        <end position="228"/>
    </location>
</feature>
<evidence type="ECO:0000256" key="8">
    <source>
        <dbReference type="ARBA" id="ARBA00023054"/>
    </source>
</evidence>
<evidence type="ECO:0000256" key="4">
    <source>
        <dbReference type="ARBA" id="ARBA00022782"/>
    </source>
</evidence>
<dbReference type="InterPro" id="IPR043016">
    <property type="entry name" value="IFT81_N_sf"/>
</dbReference>
<keyword evidence="9" id="KW-0969">Cilium</keyword>
<dbReference type="GO" id="GO:0060271">
    <property type="term" value="P:cilium assembly"/>
    <property type="evidence" value="ECO:0007669"/>
    <property type="project" value="InterPro"/>
</dbReference>
<evidence type="ECO:0000256" key="1">
    <source>
        <dbReference type="ARBA" id="ARBA00004120"/>
    </source>
</evidence>
<organism evidence="19">
    <name type="scientific">Darwinula stevensoni</name>
    <dbReference type="NCBI Taxonomy" id="69355"/>
    <lineage>
        <taxon>Eukaryota</taxon>
        <taxon>Metazoa</taxon>
        <taxon>Ecdysozoa</taxon>
        <taxon>Arthropoda</taxon>
        <taxon>Crustacea</taxon>
        <taxon>Oligostraca</taxon>
        <taxon>Ostracoda</taxon>
        <taxon>Podocopa</taxon>
        <taxon>Podocopida</taxon>
        <taxon>Darwinulocopina</taxon>
        <taxon>Darwinuloidea</taxon>
        <taxon>Darwinulidae</taxon>
        <taxon>Darwinula</taxon>
    </lineage>
</organism>
<keyword evidence="20" id="KW-1185">Reference proteome</keyword>
<dbReference type="GO" id="GO:0036064">
    <property type="term" value="C:ciliary basal body"/>
    <property type="evidence" value="ECO:0007669"/>
    <property type="project" value="TreeGrafter"/>
</dbReference>
<keyword evidence="7" id="KW-0007">Acetylation</keyword>
<protein>
    <recommendedName>
        <fullName evidence="14">Intraflagellar transport protein 81 homolog</fullName>
    </recommendedName>
    <alternativeName>
        <fullName evidence="15">Carnitine deficiency-associated protein expressed in ventricle 1</fullName>
    </alternativeName>
</protein>
<evidence type="ECO:0000256" key="11">
    <source>
        <dbReference type="ARBA" id="ARBA00023273"/>
    </source>
</evidence>
<dbReference type="Gene3D" id="1.10.418.70">
    <property type="entry name" value="Intraflagellar transport protein 81, N-terminal domain"/>
    <property type="match status" value="1"/>
</dbReference>
<dbReference type="GO" id="GO:0007283">
    <property type="term" value="P:spermatogenesis"/>
    <property type="evidence" value="ECO:0007669"/>
    <property type="project" value="UniProtKB-KW"/>
</dbReference>
<comment type="function">
    <text evidence="13">Component of the intraflagellar transport (IFT) complex B: together with IFT74, forms a tubulin-binding module that specifically mediates transport of tubulin within the cilium. Binds tubulin via its CH (calponin-homology)-like region. Required for ciliogenesis. Required for proper regulation of SHH signaling. Plays an important role during spermatogenesis by modulating the assembly and elongation of the sperm flagella.</text>
</comment>
<evidence type="ECO:0000256" key="13">
    <source>
        <dbReference type="ARBA" id="ARBA00055755"/>
    </source>
</evidence>
<dbReference type="AlphaFoldDB" id="A0A7R8XH11"/>
<evidence type="ECO:0000256" key="6">
    <source>
        <dbReference type="ARBA" id="ARBA00022871"/>
    </source>
</evidence>
<keyword evidence="10" id="KW-0206">Cytoskeleton</keyword>
<keyword evidence="5" id="KW-0970">Cilium biogenesis/degradation</keyword>
<dbReference type="EMBL" id="LR900840">
    <property type="protein sequence ID" value="CAD7247061.1"/>
    <property type="molecule type" value="Genomic_DNA"/>
</dbReference>
<dbReference type="InterPro" id="IPR041146">
    <property type="entry name" value="IFT81_CH"/>
</dbReference>
<evidence type="ECO:0000256" key="10">
    <source>
        <dbReference type="ARBA" id="ARBA00023212"/>
    </source>
</evidence>
<dbReference type="FunFam" id="1.10.418.70:FF:000001">
    <property type="entry name" value="Intraflagellar transport protein 81 homolog"/>
    <property type="match status" value="1"/>
</dbReference>
<sequence>MDGNIMSEQLKTIVAVLNKAPFNHSYNLITFDALKNDQILQILNDVLAEIDPKQVGDIREEEPDQMALRMFGTLRILKYPTPGNPSEFLQGLVKGEKHVIYPILEWLLRRVPELKKRAYLARYLVKVDIPMEIVADVDVGELYNQYELLIEQFKEVHKECENLKRSGFSTGEMRKDIENMEAEREVEGAPNHLAMLTVAKNLRIERERERELSGQEEDQTSAVSHAEQRIQRLQGTLKSLRQAGLGATPEGLMQKLEEEVRVNTYIVEEKLPRELAQKKIGVETMQRVAAEPAMGQNELQNIKSKIAQVQAQIQSAQERKLTDNDPKDDELTHFRQRAAVIARKKDAAAEKLNELRSEKATIEEDIKEKNSQMAALGNETLIRGEDFKEYVNKLRGKSSIYKTKKTELSELRSEFGVLSRTEEILKQRNENILQALATMEAREGVSGFRGTQERLEQLSQAKSGLDEAKGKTLEEMSDLVLQLNTKIADRKAHLAPIIKGLTLYSISIFP</sequence>
<comment type="subcellular location">
    <subcellularLocation>
        <location evidence="1">Cytoplasm</location>
        <location evidence="1">Cytoskeleton</location>
        <location evidence="1">Cilium basal body</location>
    </subcellularLocation>
</comment>
<keyword evidence="3" id="KW-0597">Phosphoprotein</keyword>
<evidence type="ECO:0000256" key="15">
    <source>
        <dbReference type="ARBA" id="ARBA00079903"/>
    </source>
</evidence>
<evidence type="ECO:0000313" key="20">
    <source>
        <dbReference type="Proteomes" id="UP000677054"/>
    </source>
</evidence>
<comment type="similarity">
    <text evidence="12">Belongs to the IFT81 family.</text>
</comment>
<keyword evidence="11" id="KW-0966">Cell projection</keyword>
<keyword evidence="6" id="KW-0744">Spermatogenesis</keyword>
<keyword evidence="2" id="KW-0963">Cytoplasm</keyword>
<dbReference type="GO" id="GO:0030992">
    <property type="term" value="C:intraciliary transport particle B"/>
    <property type="evidence" value="ECO:0007669"/>
    <property type="project" value="InterPro"/>
</dbReference>
<dbReference type="InterPro" id="IPR029600">
    <property type="entry name" value="IFT81"/>
</dbReference>
<accession>A0A7R8XH11</accession>